<dbReference type="Gene3D" id="1.10.1200.10">
    <property type="entry name" value="ACP-like"/>
    <property type="match status" value="1"/>
</dbReference>
<reference evidence="2 3" key="1">
    <citation type="submission" date="2019-12" db="EMBL/GenBank/DDBJ databases">
        <title>Sporaefaciens musculi gen. nov., sp. nov., a novel bacterium isolated from the caecum of an obese mouse.</title>
        <authorList>
            <person name="Rasmussen T.S."/>
            <person name="Streidl T."/>
            <person name="Hitch T.C.A."/>
            <person name="Wortmann E."/>
            <person name="Deptula P."/>
            <person name="Hansen M."/>
            <person name="Nielsen D.S."/>
            <person name="Clavel T."/>
            <person name="Vogensen F.K."/>
        </authorList>
    </citation>
    <scope>NUCLEOTIDE SEQUENCE [LARGE SCALE GENOMIC DNA]</scope>
    <source>
        <strain evidence="2 3">WCA-9-b2</strain>
    </source>
</reference>
<gene>
    <name evidence="2" type="ORF">GN277_16025</name>
</gene>
<evidence type="ECO:0000313" key="2">
    <source>
        <dbReference type="EMBL" id="MXP76838.1"/>
    </source>
</evidence>
<dbReference type="PROSITE" id="PS50075">
    <property type="entry name" value="CARRIER"/>
    <property type="match status" value="1"/>
</dbReference>
<name>A0A7X3MI36_9FIRM</name>
<dbReference type="InterPro" id="IPR036736">
    <property type="entry name" value="ACP-like_sf"/>
</dbReference>
<organism evidence="2 3">
    <name type="scientific">Sporofaciens musculi</name>
    <dbReference type="NCBI Taxonomy" id="2681861"/>
    <lineage>
        <taxon>Bacteria</taxon>
        <taxon>Bacillati</taxon>
        <taxon>Bacillota</taxon>
        <taxon>Clostridia</taxon>
        <taxon>Lachnospirales</taxon>
        <taxon>Lachnospiraceae</taxon>
        <taxon>Sporofaciens</taxon>
    </lineage>
</organism>
<sequence>MKKFLELAAEVFEVEPEDISMETVFREDIEEFSSLVGFSLIVMMEDEYGVKVSVDEFLECQTVGDLYSKCVKE</sequence>
<proteinExistence type="predicted"/>
<evidence type="ECO:0000259" key="1">
    <source>
        <dbReference type="PROSITE" id="PS50075"/>
    </source>
</evidence>
<comment type="caution">
    <text evidence="2">The sequence shown here is derived from an EMBL/GenBank/DDBJ whole genome shotgun (WGS) entry which is preliminary data.</text>
</comment>
<protein>
    <submittedName>
        <fullName evidence="2">Acyl carrier protein</fullName>
    </submittedName>
</protein>
<dbReference type="SUPFAM" id="SSF47336">
    <property type="entry name" value="ACP-like"/>
    <property type="match status" value="1"/>
</dbReference>
<evidence type="ECO:0000313" key="3">
    <source>
        <dbReference type="Proteomes" id="UP000460412"/>
    </source>
</evidence>
<dbReference type="Proteomes" id="UP000460412">
    <property type="component" value="Unassembled WGS sequence"/>
</dbReference>
<dbReference type="AlphaFoldDB" id="A0A7X3MI36"/>
<feature type="domain" description="Carrier" evidence="1">
    <location>
        <begin position="1"/>
        <end position="73"/>
    </location>
</feature>
<dbReference type="Pfam" id="PF00550">
    <property type="entry name" value="PP-binding"/>
    <property type="match status" value="1"/>
</dbReference>
<dbReference type="InterPro" id="IPR009081">
    <property type="entry name" value="PP-bd_ACP"/>
</dbReference>
<accession>A0A7X3MI36</accession>
<dbReference type="RefSeq" id="WP_159751888.1">
    <property type="nucleotide sequence ID" value="NZ_CASSPE010000140.1"/>
</dbReference>
<dbReference type="EMBL" id="WUQX01000001">
    <property type="protein sequence ID" value="MXP76838.1"/>
    <property type="molecule type" value="Genomic_DNA"/>
</dbReference>
<keyword evidence="3" id="KW-1185">Reference proteome</keyword>